<dbReference type="STRING" id="139420.A0A371DYF8"/>
<proteinExistence type="predicted"/>
<dbReference type="Proteomes" id="UP000256964">
    <property type="component" value="Unassembled WGS sequence"/>
</dbReference>
<keyword evidence="4" id="KW-1185">Reference proteome</keyword>
<reference evidence="3 4" key="1">
    <citation type="journal article" date="2018" name="Biotechnol. Biofuels">
        <title>Integrative visual omics of the white-rot fungus Polyporus brumalis exposes the biotechnological potential of its oxidative enzymes for delignifying raw plant biomass.</title>
        <authorList>
            <person name="Miyauchi S."/>
            <person name="Rancon A."/>
            <person name="Drula E."/>
            <person name="Hage H."/>
            <person name="Chaduli D."/>
            <person name="Favel A."/>
            <person name="Grisel S."/>
            <person name="Henrissat B."/>
            <person name="Herpoel-Gimbert I."/>
            <person name="Ruiz-Duenas F.J."/>
            <person name="Chevret D."/>
            <person name="Hainaut M."/>
            <person name="Lin J."/>
            <person name="Wang M."/>
            <person name="Pangilinan J."/>
            <person name="Lipzen A."/>
            <person name="Lesage-Meessen L."/>
            <person name="Navarro D."/>
            <person name="Riley R."/>
            <person name="Grigoriev I.V."/>
            <person name="Zhou S."/>
            <person name="Raouche S."/>
            <person name="Rosso M.N."/>
        </authorList>
    </citation>
    <scope>NUCLEOTIDE SEQUENCE [LARGE SCALE GENOMIC DNA]</scope>
    <source>
        <strain evidence="3 4">BRFM 1820</strain>
    </source>
</reference>
<dbReference type="OrthoDB" id="25131at2759"/>
<feature type="signal peptide" evidence="1">
    <location>
        <begin position="1"/>
        <end position="15"/>
    </location>
</feature>
<protein>
    <submittedName>
        <fullName evidence="3">Concanavalin A-like lectin/glucanase</fullName>
    </submittedName>
</protein>
<evidence type="ECO:0000259" key="2">
    <source>
        <dbReference type="PROSITE" id="PS51762"/>
    </source>
</evidence>
<evidence type="ECO:0000313" key="3">
    <source>
        <dbReference type="EMBL" id="RDX57585.1"/>
    </source>
</evidence>
<dbReference type="GO" id="GO:0005975">
    <property type="term" value="P:carbohydrate metabolic process"/>
    <property type="evidence" value="ECO:0007669"/>
    <property type="project" value="InterPro"/>
</dbReference>
<dbReference type="EMBL" id="KZ857379">
    <property type="protein sequence ID" value="RDX57585.1"/>
    <property type="molecule type" value="Genomic_DNA"/>
</dbReference>
<dbReference type="AlphaFoldDB" id="A0A371DYF8"/>
<name>A0A371DYF8_9APHY</name>
<dbReference type="Gene3D" id="2.60.120.200">
    <property type="match status" value="1"/>
</dbReference>
<dbReference type="CDD" id="cd00413">
    <property type="entry name" value="Glyco_hydrolase_16"/>
    <property type="match status" value="1"/>
</dbReference>
<feature type="domain" description="GH16" evidence="2">
    <location>
        <begin position="20"/>
        <end position="245"/>
    </location>
</feature>
<dbReference type="PANTHER" id="PTHR38121:SF2">
    <property type="entry name" value="ACYLTRANSFERASE 3 DOMAIN-CONTAINING PROTEIN"/>
    <property type="match status" value="1"/>
</dbReference>
<gene>
    <name evidence="3" type="ORF">OH76DRAFT_1395426</name>
</gene>
<organism evidence="3 4">
    <name type="scientific">Lentinus brumalis</name>
    <dbReference type="NCBI Taxonomy" id="2498619"/>
    <lineage>
        <taxon>Eukaryota</taxon>
        <taxon>Fungi</taxon>
        <taxon>Dikarya</taxon>
        <taxon>Basidiomycota</taxon>
        <taxon>Agaricomycotina</taxon>
        <taxon>Agaricomycetes</taxon>
        <taxon>Polyporales</taxon>
        <taxon>Polyporaceae</taxon>
        <taxon>Lentinus</taxon>
    </lineage>
</organism>
<evidence type="ECO:0000313" key="4">
    <source>
        <dbReference type="Proteomes" id="UP000256964"/>
    </source>
</evidence>
<dbReference type="SUPFAM" id="SSF49899">
    <property type="entry name" value="Concanavalin A-like lectins/glucanases"/>
    <property type="match status" value="1"/>
</dbReference>
<dbReference type="InterPro" id="IPR013320">
    <property type="entry name" value="ConA-like_dom_sf"/>
</dbReference>
<dbReference type="PANTHER" id="PTHR38121">
    <property type="entry name" value="GH16 DOMAIN-CONTAINING PROTEIN"/>
    <property type="match status" value="1"/>
</dbReference>
<accession>A0A371DYF8</accession>
<dbReference type="GO" id="GO:0004553">
    <property type="term" value="F:hydrolase activity, hydrolyzing O-glycosyl compounds"/>
    <property type="evidence" value="ECO:0007669"/>
    <property type="project" value="InterPro"/>
</dbReference>
<evidence type="ECO:0000256" key="1">
    <source>
        <dbReference type="SAM" id="SignalP"/>
    </source>
</evidence>
<sequence>MFSAMLLALVPFVGAKTLSVDFSEYNSSMTVSEFLSAKGFMINTYDVDGGDPYNRTYEADNVGIADGYLTLKVTGGTKPGSNVPSACIQTIDSNIVSGTFKTTAIASDVEGVCHGFFTFESNSQESDIEILTSFLYSGNDAVNGGLQLTNQANNGNSSQNTRKAVPYPADPTAGQHEYTLEWSSGSSKFFFDGSEVATINENVPTAPSAFLVNAWSGGNPNFTAGPPTEDAILRVSKIEYVYETL</sequence>
<feature type="chain" id="PRO_5016678879" evidence="1">
    <location>
        <begin position="16"/>
        <end position="245"/>
    </location>
</feature>
<dbReference type="PROSITE" id="PS51762">
    <property type="entry name" value="GH16_2"/>
    <property type="match status" value="1"/>
</dbReference>
<keyword evidence="1" id="KW-0732">Signal</keyword>
<dbReference type="InterPro" id="IPR000757">
    <property type="entry name" value="Beta-glucanase-like"/>
</dbReference>
<dbReference type="Pfam" id="PF00722">
    <property type="entry name" value="Glyco_hydro_16"/>
    <property type="match status" value="1"/>
</dbReference>